<evidence type="ECO:0000313" key="23">
    <source>
        <dbReference type="Proteomes" id="UP000434957"/>
    </source>
</evidence>
<comment type="caution">
    <text evidence="22">The sequence shown here is derived from an EMBL/GenBank/DDBJ whole genome shotgun (WGS) entry which is preliminary data.</text>
</comment>
<dbReference type="Pfam" id="PF25597">
    <property type="entry name" value="SH3_retrovirus"/>
    <property type="match status" value="1"/>
</dbReference>
<feature type="region of interest" description="Disordered" evidence="19">
    <location>
        <begin position="344"/>
        <end position="406"/>
    </location>
</feature>
<evidence type="ECO:0000259" key="21">
    <source>
        <dbReference type="PROSITE" id="PS50994"/>
    </source>
</evidence>
<feature type="domain" description="CCHC-type" evidence="20">
    <location>
        <begin position="410"/>
        <end position="425"/>
    </location>
</feature>
<keyword evidence="2" id="KW-1188">Viral release from host cell</keyword>
<keyword evidence="14" id="KW-0239">DNA-directed DNA polymerase</keyword>
<dbReference type="GO" id="GO:0003887">
    <property type="term" value="F:DNA-directed DNA polymerase activity"/>
    <property type="evidence" value="ECO:0007669"/>
    <property type="project" value="UniProtKB-KW"/>
</dbReference>
<keyword evidence="8" id="KW-0255">Endonuclease</keyword>
<dbReference type="Pfam" id="PF00665">
    <property type="entry name" value="rve"/>
    <property type="match status" value="1"/>
</dbReference>
<keyword evidence="18" id="KW-0863">Zinc-finger</keyword>
<feature type="compositionally biased region" description="Acidic residues" evidence="19">
    <location>
        <begin position="1175"/>
        <end position="1185"/>
    </location>
</feature>
<dbReference type="InterPro" id="IPR039537">
    <property type="entry name" value="Retrotran_Ty1/copia-like"/>
</dbReference>
<dbReference type="GO" id="GO:0004190">
    <property type="term" value="F:aspartic-type endopeptidase activity"/>
    <property type="evidence" value="ECO:0007669"/>
    <property type="project" value="UniProtKB-KW"/>
</dbReference>
<keyword evidence="13" id="KW-0695">RNA-directed DNA polymerase</keyword>
<feature type="domain" description="Integrase catalytic" evidence="21">
    <location>
        <begin position="749"/>
        <end position="913"/>
    </location>
</feature>
<evidence type="ECO:0000256" key="3">
    <source>
        <dbReference type="ARBA" id="ARBA00022670"/>
    </source>
</evidence>
<keyword evidence="12" id="KW-0229">DNA integration</keyword>
<dbReference type="PROSITE" id="PS50158">
    <property type="entry name" value="ZF_CCHC"/>
    <property type="match status" value="1"/>
</dbReference>
<keyword evidence="3" id="KW-0645">Protease</keyword>
<dbReference type="GO" id="GO:0004519">
    <property type="term" value="F:endonuclease activity"/>
    <property type="evidence" value="ECO:0007669"/>
    <property type="project" value="UniProtKB-KW"/>
</dbReference>
<dbReference type="InterPro" id="IPR054722">
    <property type="entry name" value="PolX-like_BBD"/>
</dbReference>
<feature type="region of interest" description="Disordered" evidence="19">
    <location>
        <begin position="1169"/>
        <end position="1197"/>
    </location>
</feature>
<feature type="region of interest" description="Disordered" evidence="19">
    <location>
        <begin position="421"/>
        <end position="460"/>
    </location>
</feature>
<evidence type="ECO:0000259" key="20">
    <source>
        <dbReference type="PROSITE" id="PS50158"/>
    </source>
</evidence>
<dbReference type="GO" id="GO:0005524">
    <property type="term" value="F:ATP binding"/>
    <property type="evidence" value="ECO:0007669"/>
    <property type="project" value="UniProtKB-KW"/>
</dbReference>
<dbReference type="GO" id="GO:0008270">
    <property type="term" value="F:zinc ion binding"/>
    <property type="evidence" value="ECO:0007669"/>
    <property type="project" value="UniProtKB-KW"/>
</dbReference>
<evidence type="ECO:0000256" key="11">
    <source>
        <dbReference type="ARBA" id="ARBA00022842"/>
    </source>
</evidence>
<evidence type="ECO:0000256" key="18">
    <source>
        <dbReference type="PROSITE-ProRule" id="PRU00047"/>
    </source>
</evidence>
<feature type="compositionally biased region" description="Basic residues" evidence="19">
    <location>
        <begin position="376"/>
        <end position="387"/>
    </location>
</feature>
<feature type="region of interest" description="Disordered" evidence="19">
    <location>
        <begin position="1"/>
        <end position="24"/>
    </location>
</feature>
<keyword evidence="5" id="KW-0479">Metal-binding</keyword>
<sequence>MASLSTSTAASSGQGGSATGSAGSSTTGVSMVASAATTTVASSVAPATTAATAATSAVTVGGGIGPSAVAGLAGAVTGLTGTGAVPGIAASAGGDVGAGVAGGVPSAGMPAYVGVPIVPNLNASGGGYNSGGVNFGAFPPGAGYGYPRAGVPVKMDNVPRMKGSFDLYAVQLRTFLTRMDCWSVVDGTFDLNDPVQALSFAAKDNVAREAILSGVPAQDAEMICQEDTAQAMWNRFVDKQTKREYSNYIFARAEFYSNVYTSEKSMDQWLREMESMRRQLLHYGKRVTDDDYAETLLGHVARTHRDVVRQFSKHYVVRRDGGADRPVPTATQVMNALRAESALDEKIGTEEQKPVGVAACGKKSTPPKQKQDNQGRAKRKRAGRKNHQKEGKQGSRPNAKKSDKEETRTCFHCGEVEHLRPNCPERADSSDDESAGKGFATSERKRWQNKSSNLNDSKKKRVSAVGRFSRETLVVGSVSDSHGDDVEWALDSASDVHVCNRPDVLLHLYNDSAHVFQGYDGGISGGEKVGNVQIRVRNNKQPHQDVSLQLEQVLYKPSAPDNLLSLDVMEKDGWNLKTGFRDSQRVAWLSKGRLQLLLVKSRGRYRLKAAASTVYHVPSLYQCIERAGGDAAVGAARARETDAVDVRGAGHADARGADGTDTLGAGCAAAGGRKLAAAAADAKRSDAESLVRWHLRFAHLNLPTLKQMARQQVATGMSNDLCDDTDTPCWSCEEAKMTRMSYKKTKTRRAKRPFQKIMSDMCHMGVRTYDGYSHFQLVQDEASRYLWGFLLRRKEDASEVVLAHVKWLVAQGHKIEVFNSDQGRELLNNKMMMYLTGQGIEYTWTNGYSPEENGLVERMNGIVAAQVRSILTAANMPDLLWGEAFGFAVEVRNISATKALNGETPYFRRFGERPDVTKLRTWGCLVFVFTPKKLRKSKLENPGKAGLFMGFAKHSESFRVLSMITGKVQEVRSVEFHEEWTVDRSYVDRLLVNTYGRGRKRALPGVIPFVRLPVTGVTCDNSDLASDEHPSKSRRCDGEAAATLTTEVDTPICAGAPAASLRDPGVTLPAAVGDRPLLRGANPSRNMRAVDDVGPDVQDQWGLPNSDPVAGQLPAISRGTSPSVGERVAGGEVDCNVDLDAAEDDGLEEKMPVPIASGDRAVSMTEVAKALSDSGSDEDEEELSDTTESFRRSTRVRRPNPKYQDYEVDLPLSLVIEAVNALMEPQTIDEALSGPDAEKWIEALEKEHGDLMRNNTWVLVERPKDKKVLTGKWVLVKKRDAQGNVVRYRASITIKGCQQRYGVDYWETYAPVVSQEAVKFTLLLALHLGLSARHVDFVTAFLNGPIDDDVEIYMEMPEYFDGGSGRVCKLLRSLYGLKQAPLIWYQTLDKYLRQCGFRRTKMDGGIYTRSVGGSPIFVAVYVDDLIIVGTDENIELVLRELRAKFKIKDLGPVTDLLHMEISYVQGEALWMSQRGYIDKVLKRFGMEDCPPVATPQALGNLPQPVGEDEPGVNDPSIPYRELVGCLQYLVQGTRPEIANAVRTLGKYMSKYTKEHFVMAKRVLRYLKGTRDYGLLWKKPASPDLHFTACADADLGSEKDDRKSITGFVLQMNGCTYAYKSHKQSITQDDTCSGEFIAAAECSVMIIWTHNLCEELKLRRRHPTVLFQDNQSAIKVIKATKGNYKIKGVDLKYHKSSSVFDTTCPEAQTSYCVSPQFDLPFQSAGLVRNRDYIYVEATDVVHLTNGEKVGYHILHSSPSLRRPGRVRASTSICGVFRQVRPNACEIYATGLMDPGGDMIRKLVVPNIATAFLSTLKYAH</sequence>
<dbReference type="PANTHER" id="PTHR42648:SF11">
    <property type="entry name" value="TRANSPOSON TY4-P GAG-POL POLYPROTEIN"/>
    <property type="match status" value="1"/>
</dbReference>
<name>A0A6A4EUE1_9STRA</name>
<keyword evidence="14" id="KW-0548">Nucleotidyltransferase</keyword>
<keyword evidence="7" id="KW-0064">Aspartyl protease</keyword>
<gene>
    <name evidence="22" type="ORF">PR003_g14523</name>
</gene>
<dbReference type="GO" id="GO:0006508">
    <property type="term" value="P:proteolysis"/>
    <property type="evidence" value="ECO:0007669"/>
    <property type="project" value="UniProtKB-KW"/>
</dbReference>
<comment type="function">
    <text evidence="1">The aspartyl protease (PR) mediates the proteolytic cleavages of the Gag and Gag-Pol polyproteins after assembly of the VLP.</text>
</comment>
<dbReference type="SUPFAM" id="SSF56672">
    <property type="entry name" value="DNA/RNA polymerases"/>
    <property type="match status" value="1"/>
</dbReference>
<reference evidence="22 23" key="1">
    <citation type="submission" date="2018-08" db="EMBL/GenBank/DDBJ databases">
        <title>Genomic investigation of the strawberry pathogen Phytophthora fragariae indicates pathogenicity is determined by transcriptional variation in three key races.</title>
        <authorList>
            <person name="Adams T.M."/>
            <person name="Armitage A.D."/>
            <person name="Sobczyk M.K."/>
            <person name="Bates H.J."/>
            <person name="Dunwell J.M."/>
            <person name="Nellist C.F."/>
            <person name="Harrison R.J."/>
        </authorList>
    </citation>
    <scope>NUCLEOTIDE SEQUENCE [LARGE SCALE GENOMIC DNA]</scope>
    <source>
        <strain evidence="22 23">SCRP333</strain>
    </source>
</reference>
<keyword evidence="23" id="KW-1185">Reference proteome</keyword>
<evidence type="ECO:0000256" key="19">
    <source>
        <dbReference type="SAM" id="MobiDB-lite"/>
    </source>
</evidence>
<evidence type="ECO:0000256" key="16">
    <source>
        <dbReference type="ARBA" id="ARBA00023172"/>
    </source>
</evidence>
<evidence type="ECO:0008006" key="24">
    <source>
        <dbReference type="Google" id="ProtNLM"/>
    </source>
</evidence>
<dbReference type="SMART" id="SM00343">
    <property type="entry name" value="ZnF_C2HC"/>
    <property type="match status" value="1"/>
</dbReference>
<dbReference type="InterPro" id="IPR001584">
    <property type="entry name" value="Integrase_cat-core"/>
</dbReference>
<dbReference type="Proteomes" id="UP000434957">
    <property type="component" value="Unassembled WGS sequence"/>
</dbReference>
<keyword evidence="10" id="KW-0067">ATP-binding</keyword>
<evidence type="ECO:0000313" key="22">
    <source>
        <dbReference type="EMBL" id="KAE9332426.1"/>
    </source>
</evidence>
<dbReference type="InterPro" id="IPR001878">
    <property type="entry name" value="Znf_CCHC"/>
</dbReference>
<keyword evidence="4" id="KW-0540">Nuclease</keyword>
<accession>A0A6A4EUE1</accession>
<feature type="compositionally biased region" description="Basic and acidic residues" evidence="19">
    <location>
        <begin position="344"/>
        <end position="353"/>
    </location>
</feature>
<dbReference type="Pfam" id="PF22936">
    <property type="entry name" value="Pol_BBD"/>
    <property type="match status" value="1"/>
</dbReference>
<dbReference type="PROSITE" id="PS50994">
    <property type="entry name" value="INTEGRASE"/>
    <property type="match status" value="1"/>
</dbReference>
<dbReference type="Pfam" id="PF14223">
    <property type="entry name" value="Retrotran_gag_2"/>
    <property type="match status" value="1"/>
</dbReference>
<keyword evidence="6" id="KW-0547">Nucleotide-binding</keyword>
<dbReference type="Gene3D" id="3.30.420.10">
    <property type="entry name" value="Ribonuclease H-like superfamily/Ribonuclease H"/>
    <property type="match status" value="1"/>
</dbReference>
<dbReference type="Pfam" id="PF07727">
    <property type="entry name" value="RVT_2"/>
    <property type="match status" value="1"/>
</dbReference>
<dbReference type="InterPro" id="IPR043502">
    <property type="entry name" value="DNA/RNA_pol_sf"/>
</dbReference>
<evidence type="ECO:0000256" key="7">
    <source>
        <dbReference type="ARBA" id="ARBA00022750"/>
    </source>
</evidence>
<dbReference type="EMBL" id="QXFT01000966">
    <property type="protein sequence ID" value="KAE9332426.1"/>
    <property type="molecule type" value="Genomic_DNA"/>
</dbReference>
<dbReference type="GO" id="GO:0003964">
    <property type="term" value="F:RNA-directed DNA polymerase activity"/>
    <property type="evidence" value="ECO:0007669"/>
    <property type="project" value="UniProtKB-KW"/>
</dbReference>
<dbReference type="InterPro" id="IPR057670">
    <property type="entry name" value="SH3_retrovirus"/>
</dbReference>
<organism evidence="22 23">
    <name type="scientific">Phytophthora rubi</name>
    <dbReference type="NCBI Taxonomy" id="129364"/>
    <lineage>
        <taxon>Eukaryota</taxon>
        <taxon>Sar</taxon>
        <taxon>Stramenopiles</taxon>
        <taxon>Oomycota</taxon>
        <taxon>Peronosporomycetes</taxon>
        <taxon>Peronosporales</taxon>
        <taxon>Peronosporaceae</taxon>
        <taxon>Phytophthora</taxon>
    </lineage>
</organism>
<evidence type="ECO:0000256" key="14">
    <source>
        <dbReference type="ARBA" id="ARBA00022932"/>
    </source>
</evidence>
<evidence type="ECO:0000256" key="6">
    <source>
        <dbReference type="ARBA" id="ARBA00022741"/>
    </source>
</evidence>
<dbReference type="SUPFAM" id="SSF53098">
    <property type="entry name" value="Ribonuclease H-like"/>
    <property type="match status" value="1"/>
</dbReference>
<keyword evidence="9" id="KW-0378">Hydrolase</keyword>
<evidence type="ECO:0000256" key="10">
    <source>
        <dbReference type="ARBA" id="ARBA00022840"/>
    </source>
</evidence>
<dbReference type="InterPro" id="IPR013103">
    <property type="entry name" value="RVT_2"/>
</dbReference>
<proteinExistence type="predicted"/>
<keyword evidence="15" id="KW-0917">Virion maturation</keyword>
<dbReference type="GO" id="GO:0003676">
    <property type="term" value="F:nucleic acid binding"/>
    <property type="evidence" value="ECO:0007669"/>
    <property type="project" value="InterPro"/>
</dbReference>
<protein>
    <recommendedName>
        <fullName evidence="24">Retrovirus-related Pol polyprotein from transposon TNT 1-94</fullName>
    </recommendedName>
</protein>
<dbReference type="CDD" id="cd09272">
    <property type="entry name" value="RNase_HI_RT_Ty1"/>
    <property type="match status" value="1"/>
</dbReference>
<evidence type="ECO:0000256" key="17">
    <source>
        <dbReference type="ARBA" id="ARBA00023268"/>
    </source>
</evidence>
<evidence type="ECO:0000256" key="12">
    <source>
        <dbReference type="ARBA" id="ARBA00022908"/>
    </source>
</evidence>
<keyword evidence="18" id="KW-0862">Zinc</keyword>
<evidence type="ECO:0000256" key="15">
    <source>
        <dbReference type="ARBA" id="ARBA00023113"/>
    </source>
</evidence>
<feature type="compositionally biased region" description="Low complexity" evidence="19">
    <location>
        <begin position="1"/>
        <end position="12"/>
    </location>
</feature>
<evidence type="ECO:0000256" key="4">
    <source>
        <dbReference type="ARBA" id="ARBA00022722"/>
    </source>
</evidence>
<evidence type="ECO:0000256" key="13">
    <source>
        <dbReference type="ARBA" id="ARBA00022918"/>
    </source>
</evidence>
<keyword evidence="17" id="KW-0511">Multifunctional enzyme</keyword>
<evidence type="ECO:0000256" key="5">
    <source>
        <dbReference type="ARBA" id="ARBA00022723"/>
    </source>
</evidence>
<keyword evidence="11" id="KW-0460">Magnesium</keyword>
<dbReference type="PANTHER" id="PTHR42648">
    <property type="entry name" value="TRANSPOSASE, PUTATIVE-RELATED"/>
    <property type="match status" value="1"/>
</dbReference>
<evidence type="ECO:0000256" key="8">
    <source>
        <dbReference type="ARBA" id="ARBA00022759"/>
    </source>
</evidence>
<keyword evidence="16" id="KW-0233">DNA recombination</keyword>
<evidence type="ECO:0000256" key="2">
    <source>
        <dbReference type="ARBA" id="ARBA00022612"/>
    </source>
</evidence>
<keyword evidence="14" id="KW-0808">Transferase</keyword>
<evidence type="ECO:0000256" key="1">
    <source>
        <dbReference type="ARBA" id="ARBA00002180"/>
    </source>
</evidence>
<evidence type="ECO:0000256" key="9">
    <source>
        <dbReference type="ARBA" id="ARBA00022801"/>
    </source>
</evidence>
<dbReference type="InterPro" id="IPR012337">
    <property type="entry name" value="RNaseH-like_sf"/>
</dbReference>
<dbReference type="GO" id="GO:0015074">
    <property type="term" value="P:DNA integration"/>
    <property type="evidence" value="ECO:0007669"/>
    <property type="project" value="UniProtKB-KW"/>
</dbReference>
<dbReference type="InterPro" id="IPR036397">
    <property type="entry name" value="RNaseH_sf"/>
</dbReference>
<dbReference type="GO" id="GO:0006310">
    <property type="term" value="P:DNA recombination"/>
    <property type="evidence" value="ECO:0007669"/>
    <property type="project" value="UniProtKB-KW"/>
</dbReference>